<dbReference type="PRINTS" id="PR00457">
    <property type="entry name" value="ANPEROXIDASE"/>
</dbReference>
<name>A0A7R8CS87_LEPSM</name>
<sequence length="665" mass="77612">MWISWWFYFLLWIHSSTSHSFIKTDIFDRIYKQLDRLIHLESNATKSGSGFNKGHSFITKPNKEAYSKYETSIVLEIATREGGITRLPRNSVPSRCDTLRCSPSDSYSKLDGACNNLWKNRRWGSRLQPLRRILPSVYNDHISEPKIKSINGSYLPNARVVSNAFHQGNRITSRKHNYTLMLMQWGQFLDHDISFTPNVRALRSGEAFNCNSCDSTLFVHPACFPIMIPKNDPYFPAQAHDQKRRCLTFTRSMPGQKNIGKRQQLNQNSGLLDASHVYGSSICSSNALRKFKYGHLKVTNHPYQSYFKPLMPMKQNIFECESHFGMCFHSGDDRSNEQPGLTSLHTLFVREHNYICDQLRIYNPKWSDDTLFQEARRILRAINQQITYNEFIPRILNHQMRSKFGLILQKRNTYFPDYNSSCSADVFNEFSTAAFRFGHTLIAPMINMINQIQRIPKHVRLRHHFNNPDIMQSPKFIDYLVNGLSNQKIEEYDSFIESDLRNRLFEEIKSRNSSFVPHSGLDLAALNIQRGRDHGIPGYDVQDIDLFTGGILEESMKGGLVGETFGCIIGLQFKHLRYCDRYWFENPFPYMRFTRAQLREIKKVSLASIVCRNCDQPRNFQKFIMDMPNDQNNYKLKCSSHPKNIDLKHWIDQRHKNSSANHRFL</sequence>
<dbReference type="CDD" id="cd09823">
    <property type="entry name" value="peroxinectin_like"/>
    <property type="match status" value="1"/>
</dbReference>
<keyword evidence="2" id="KW-0408">Iron</keyword>
<dbReference type="GO" id="GO:0006979">
    <property type="term" value="P:response to oxidative stress"/>
    <property type="evidence" value="ECO:0007669"/>
    <property type="project" value="InterPro"/>
</dbReference>
<dbReference type="GO" id="GO:0046872">
    <property type="term" value="F:metal ion binding"/>
    <property type="evidence" value="ECO:0007669"/>
    <property type="project" value="UniProtKB-KW"/>
</dbReference>
<dbReference type="InterPro" id="IPR037120">
    <property type="entry name" value="Haem_peroxidase_sf_animal"/>
</dbReference>
<dbReference type="PROSITE" id="PS50292">
    <property type="entry name" value="PEROXIDASE_3"/>
    <property type="match status" value="1"/>
</dbReference>
<feature type="binding site" description="axial binding residue" evidence="2">
    <location>
        <position position="439"/>
    </location>
    <ligand>
        <name>heme b</name>
        <dbReference type="ChEBI" id="CHEBI:60344"/>
    </ligand>
    <ligandPart>
        <name>Fe</name>
        <dbReference type="ChEBI" id="CHEBI:18248"/>
    </ligandPart>
</feature>
<dbReference type="InterPro" id="IPR010255">
    <property type="entry name" value="Haem_peroxidase_sf"/>
</dbReference>
<keyword evidence="4" id="KW-1185">Reference proteome</keyword>
<dbReference type="OrthoDB" id="823504at2759"/>
<reference evidence="3" key="1">
    <citation type="submission" date="2021-02" db="EMBL/GenBank/DDBJ databases">
        <authorList>
            <person name="Bekaert M."/>
        </authorList>
    </citation>
    <scope>NUCLEOTIDE SEQUENCE</scope>
    <source>
        <strain evidence="3">IoA-00</strain>
    </source>
</reference>
<dbReference type="SUPFAM" id="SSF48113">
    <property type="entry name" value="Heme-dependent peroxidases"/>
    <property type="match status" value="1"/>
</dbReference>
<keyword evidence="3" id="KW-0560">Oxidoreductase</keyword>
<evidence type="ECO:0000256" key="2">
    <source>
        <dbReference type="PIRSR" id="PIRSR619791-2"/>
    </source>
</evidence>
<dbReference type="Pfam" id="PF03098">
    <property type="entry name" value="An_peroxidase"/>
    <property type="match status" value="2"/>
</dbReference>
<dbReference type="EMBL" id="HG994583">
    <property type="protein sequence ID" value="CAF2911626.1"/>
    <property type="molecule type" value="Genomic_DNA"/>
</dbReference>
<dbReference type="Gene3D" id="1.10.640.10">
    <property type="entry name" value="Haem peroxidase domain superfamily, animal type"/>
    <property type="match status" value="2"/>
</dbReference>
<dbReference type="EC" id="1.11.1.7" evidence="3"/>
<protein>
    <submittedName>
        <fullName evidence="3">PXDN</fullName>
        <ecNumber evidence="3">1.11.1.7</ecNumber>
    </submittedName>
</protein>
<dbReference type="PANTHER" id="PTHR11475">
    <property type="entry name" value="OXIDASE/PEROXIDASE"/>
    <property type="match status" value="1"/>
</dbReference>
<dbReference type="InterPro" id="IPR019791">
    <property type="entry name" value="Haem_peroxidase_animal"/>
</dbReference>
<keyword evidence="1 3" id="KW-0575">Peroxidase</keyword>
<accession>A0A7R8CS87</accession>
<proteinExistence type="predicted"/>
<keyword evidence="2" id="KW-0349">Heme</keyword>
<dbReference type="GO" id="GO:0020037">
    <property type="term" value="F:heme binding"/>
    <property type="evidence" value="ECO:0007669"/>
    <property type="project" value="InterPro"/>
</dbReference>
<dbReference type="Proteomes" id="UP000675881">
    <property type="component" value="Chromosome 4"/>
</dbReference>
<organism evidence="3 4">
    <name type="scientific">Lepeophtheirus salmonis</name>
    <name type="common">Salmon louse</name>
    <name type="synonym">Caligus salmonis</name>
    <dbReference type="NCBI Taxonomy" id="72036"/>
    <lineage>
        <taxon>Eukaryota</taxon>
        <taxon>Metazoa</taxon>
        <taxon>Ecdysozoa</taxon>
        <taxon>Arthropoda</taxon>
        <taxon>Crustacea</taxon>
        <taxon>Multicrustacea</taxon>
        <taxon>Hexanauplia</taxon>
        <taxon>Copepoda</taxon>
        <taxon>Siphonostomatoida</taxon>
        <taxon>Caligidae</taxon>
        <taxon>Lepeophtheirus</taxon>
    </lineage>
</organism>
<evidence type="ECO:0000313" key="3">
    <source>
        <dbReference type="EMBL" id="CAF2911626.1"/>
    </source>
</evidence>
<evidence type="ECO:0000256" key="1">
    <source>
        <dbReference type="ARBA" id="ARBA00022559"/>
    </source>
</evidence>
<dbReference type="AlphaFoldDB" id="A0A7R8CS87"/>
<dbReference type="GO" id="GO:0140825">
    <property type="term" value="F:lactoperoxidase activity"/>
    <property type="evidence" value="ECO:0007669"/>
    <property type="project" value="UniProtKB-EC"/>
</dbReference>
<dbReference type="PANTHER" id="PTHR11475:SF134">
    <property type="entry name" value="LD42267P"/>
    <property type="match status" value="1"/>
</dbReference>
<evidence type="ECO:0000313" key="4">
    <source>
        <dbReference type="Proteomes" id="UP000675881"/>
    </source>
</evidence>
<gene>
    <name evidence="3" type="ORF">LSAA_8645</name>
</gene>
<keyword evidence="2" id="KW-0479">Metal-binding</keyword>